<dbReference type="AlphaFoldDB" id="A0AA97KQA0"/>
<name>A0AA97KQA0_EUBMA</name>
<keyword evidence="6" id="KW-1185">Reference proteome</keyword>
<dbReference type="Proteomes" id="UP001190640">
    <property type="component" value="Chromosome 19"/>
</dbReference>
<organism evidence="6 7">
    <name type="scientific">Eublepharis macularius</name>
    <name type="common">Leopard gecko</name>
    <name type="synonym">Cyrtodactylus macularius</name>
    <dbReference type="NCBI Taxonomy" id="481883"/>
    <lineage>
        <taxon>Eukaryota</taxon>
        <taxon>Metazoa</taxon>
        <taxon>Chordata</taxon>
        <taxon>Craniata</taxon>
        <taxon>Vertebrata</taxon>
        <taxon>Euteleostomi</taxon>
        <taxon>Lepidosauria</taxon>
        <taxon>Squamata</taxon>
        <taxon>Bifurcata</taxon>
        <taxon>Gekkota</taxon>
        <taxon>Eublepharidae</taxon>
        <taxon>Eublepharinae</taxon>
        <taxon>Eublepharis</taxon>
    </lineage>
</organism>
<keyword evidence="4" id="KW-0698">rRNA processing</keyword>
<dbReference type="PANTHER" id="PTHR21250">
    <property type="entry name" value="PRE-RRNA-PROCESSING PROTEIN TSR2 HOMOLOG"/>
    <property type="match status" value="1"/>
</dbReference>
<accession>A0AA97KQA0</accession>
<evidence type="ECO:0000256" key="4">
    <source>
        <dbReference type="ARBA" id="ARBA00022552"/>
    </source>
</evidence>
<gene>
    <name evidence="7" type="primary">TSR2</name>
</gene>
<sequence>MATRSEEGAARGLFGRGVRAALGCWPALQIAVENGFGGACSQEKAEWMVGAVEQFFQSNAELEPEEVDSFLAEVMNNEFDTMIEDGSLRQCRQGNAAAVHEAIARLAQKQQEARAAATKALAAEGSSSEEEQETEEEAMECSMNGPQPSPPPVSGPDDEDGWTLVRKKRK</sequence>
<dbReference type="CTD" id="90121"/>
<evidence type="ECO:0000313" key="7">
    <source>
        <dbReference type="RefSeq" id="XP_054859874.1"/>
    </source>
</evidence>
<dbReference type="RefSeq" id="XP_054859874.1">
    <property type="nucleotide sequence ID" value="XM_055003899.1"/>
</dbReference>
<protein>
    <recommendedName>
        <fullName evidence="3">Pre-rRNA-processing protein TSR2 homolog</fullName>
    </recommendedName>
</protein>
<evidence type="ECO:0000313" key="6">
    <source>
        <dbReference type="Proteomes" id="UP001190640"/>
    </source>
</evidence>
<feature type="compositionally biased region" description="Low complexity" evidence="5">
    <location>
        <begin position="110"/>
        <end position="126"/>
    </location>
</feature>
<comment type="function">
    <text evidence="1">May be involved in 20S pre-rRNA processing.</text>
</comment>
<evidence type="ECO:0000256" key="5">
    <source>
        <dbReference type="SAM" id="MobiDB-lite"/>
    </source>
</evidence>
<dbReference type="GO" id="GO:0006364">
    <property type="term" value="P:rRNA processing"/>
    <property type="evidence" value="ECO:0007669"/>
    <property type="project" value="UniProtKB-KW"/>
</dbReference>
<dbReference type="GeneID" id="129346558"/>
<dbReference type="Pfam" id="PF10273">
    <property type="entry name" value="WGG"/>
    <property type="match status" value="1"/>
</dbReference>
<feature type="region of interest" description="Disordered" evidence="5">
    <location>
        <begin position="110"/>
        <end position="170"/>
    </location>
</feature>
<reference evidence="7" key="1">
    <citation type="submission" date="2025-08" db="UniProtKB">
        <authorList>
            <consortium name="RefSeq"/>
        </authorList>
    </citation>
    <scope>IDENTIFICATION</scope>
    <source>
        <tissue evidence="7">Blood</tissue>
    </source>
</reference>
<proteinExistence type="inferred from homology"/>
<comment type="similarity">
    <text evidence="2">Belongs to the TSR2 family.</text>
</comment>
<feature type="compositionally biased region" description="Acidic residues" evidence="5">
    <location>
        <begin position="127"/>
        <end position="139"/>
    </location>
</feature>
<evidence type="ECO:0000256" key="1">
    <source>
        <dbReference type="ARBA" id="ARBA00002210"/>
    </source>
</evidence>
<evidence type="ECO:0000256" key="2">
    <source>
        <dbReference type="ARBA" id="ARBA00006524"/>
    </source>
</evidence>
<evidence type="ECO:0000256" key="3">
    <source>
        <dbReference type="ARBA" id="ARBA00017551"/>
    </source>
</evidence>
<dbReference type="InterPro" id="IPR019398">
    <property type="entry name" value="Pre-rRNA_process_TSR2"/>
</dbReference>